<evidence type="ECO:0000256" key="1">
    <source>
        <dbReference type="SAM" id="MobiDB-lite"/>
    </source>
</evidence>
<evidence type="ECO:0000313" key="2">
    <source>
        <dbReference type="EMBL" id="PVD22401.1"/>
    </source>
</evidence>
<protein>
    <submittedName>
        <fullName evidence="2">Uncharacterized protein</fullName>
    </submittedName>
</protein>
<feature type="compositionally biased region" description="Polar residues" evidence="1">
    <location>
        <begin position="25"/>
        <end position="46"/>
    </location>
</feature>
<evidence type="ECO:0000313" key="3">
    <source>
        <dbReference type="Proteomes" id="UP000245119"/>
    </source>
</evidence>
<feature type="region of interest" description="Disordered" evidence="1">
    <location>
        <begin position="221"/>
        <end position="282"/>
    </location>
</feature>
<feature type="compositionally biased region" description="Polar residues" evidence="1">
    <location>
        <begin position="79"/>
        <end position="99"/>
    </location>
</feature>
<organism evidence="2 3">
    <name type="scientific">Pomacea canaliculata</name>
    <name type="common">Golden apple snail</name>
    <dbReference type="NCBI Taxonomy" id="400727"/>
    <lineage>
        <taxon>Eukaryota</taxon>
        <taxon>Metazoa</taxon>
        <taxon>Spiralia</taxon>
        <taxon>Lophotrochozoa</taxon>
        <taxon>Mollusca</taxon>
        <taxon>Gastropoda</taxon>
        <taxon>Caenogastropoda</taxon>
        <taxon>Architaenioglossa</taxon>
        <taxon>Ampullarioidea</taxon>
        <taxon>Ampullariidae</taxon>
        <taxon>Pomacea</taxon>
    </lineage>
</organism>
<name>A0A2T7NMK8_POMCA</name>
<dbReference type="Proteomes" id="UP000245119">
    <property type="component" value="Linkage Group LG11"/>
</dbReference>
<reference evidence="2 3" key="1">
    <citation type="submission" date="2018-04" db="EMBL/GenBank/DDBJ databases">
        <title>The genome of golden apple snail Pomacea canaliculata provides insight into stress tolerance and invasive adaptation.</title>
        <authorList>
            <person name="Liu C."/>
            <person name="Liu B."/>
            <person name="Ren Y."/>
            <person name="Zhang Y."/>
            <person name="Wang H."/>
            <person name="Li S."/>
            <person name="Jiang F."/>
            <person name="Yin L."/>
            <person name="Zhang G."/>
            <person name="Qian W."/>
            <person name="Fan W."/>
        </authorList>
    </citation>
    <scope>NUCLEOTIDE SEQUENCE [LARGE SCALE GENOMIC DNA]</scope>
    <source>
        <strain evidence="2">SZHN2017</strain>
        <tissue evidence="2">Muscle</tissue>
    </source>
</reference>
<gene>
    <name evidence="2" type="ORF">C0Q70_18212</name>
</gene>
<dbReference type="AlphaFoldDB" id="A0A2T7NMK8"/>
<sequence length="307" mass="34316">MQRRVPLDKVVWIAKYETAGGRRFSQISGNSASRKPTPSQKSSCPPQRSVHRRNSDPNSWPTKSFELLNKDRVRAASAQPRTQVSGDISEKANTSTGYNEWTPVPSVESGLVKKTSDTIQVSVQDMVSSSSRRSLSCKEDASSSMRISSASTSQGVKSSRMKGQRVLSIDCATLFANETWYKKGRKYLSNRRSYLADVFNDNTDDLEMMCERLCNPTASSRARQVVQRHRRSASSRDHVSSTENNSNSFVMDPHRVTGSRSVGEREMKASVARPSQGRSPDVFIRKTPRDFTAINNSGWMKIESFAE</sequence>
<keyword evidence="3" id="KW-1185">Reference proteome</keyword>
<feature type="compositionally biased region" description="Low complexity" evidence="1">
    <location>
        <begin position="142"/>
        <end position="153"/>
    </location>
</feature>
<dbReference type="EMBL" id="PZQS01000011">
    <property type="protein sequence ID" value="PVD22401.1"/>
    <property type="molecule type" value="Genomic_DNA"/>
</dbReference>
<feature type="region of interest" description="Disordered" evidence="1">
    <location>
        <begin position="23"/>
        <end position="103"/>
    </location>
</feature>
<feature type="region of interest" description="Disordered" evidence="1">
    <location>
        <begin position="130"/>
        <end position="157"/>
    </location>
</feature>
<proteinExistence type="predicted"/>
<accession>A0A2T7NMK8</accession>
<comment type="caution">
    <text evidence="2">The sequence shown here is derived from an EMBL/GenBank/DDBJ whole genome shotgun (WGS) entry which is preliminary data.</text>
</comment>